<dbReference type="PANTHER" id="PTHR41775">
    <property type="entry name" value="SECRETED PROTEIN-RELATED"/>
    <property type="match status" value="1"/>
</dbReference>
<comment type="caution">
    <text evidence="2">The sequence shown here is derived from an EMBL/GenBank/DDBJ whole genome shotgun (WGS) entry which is preliminary data.</text>
</comment>
<evidence type="ECO:0000313" key="3">
    <source>
        <dbReference type="Proteomes" id="UP000651452"/>
    </source>
</evidence>
<proteinExistence type="predicted"/>
<accession>A0A8H7J9X6</accession>
<keyword evidence="1" id="KW-0732">Signal</keyword>
<protein>
    <recommendedName>
        <fullName evidence="4">M6 metalloprotease</fullName>
    </recommendedName>
</protein>
<evidence type="ECO:0008006" key="4">
    <source>
        <dbReference type="Google" id="ProtNLM"/>
    </source>
</evidence>
<name>A0A8H7J9X6_9PLEO</name>
<dbReference type="EMBL" id="RZGK01000006">
    <property type="protein sequence ID" value="KAF9698253.1"/>
    <property type="molecule type" value="Genomic_DNA"/>
</dbReference>
<reference evidence="2" key="2">
    <citation type="submission" date="2020-09" db="EMBL/GenBank/DDBJ databases">
        <title>Reference genome assembly for Australian Ascochyta lentis isolate Al4.</title>
        <authorList>
            <person name="Lee R.C."/>
            <person name="Farfan-Caceres L.M."/>
            <person name="Debler J.W."/>
            <person name="Williams A.H."/>
            <person name="Henares B.M."/>
        </authorList>
    </citation>
    <scope>NUCLEOTIDE SEQUENCE</scope>
    <source>
        <strain evidence="2">Al4</strain>
    </source>
</reference>
<evidence type="ECO:0000313" key="2">
    <source>
        <dbReference type="EMBL" id="KAF9698253.1"/>
    </source>
</evidence>
<organism evidence="2 3">
    <name type="scientific">Ascochyta lentis</name>
    <dbReference type="NCBI Taxonomy" id="205686"/>
    <lineage>
        <taxon>Eukaryota</taxon>
        <taxon>Fungi</taxon>
        <taxon>Dikarya</taxon>
        <taxon>Ascomycota</taxon>
        <taxon>Pezizomycotina</taxon>
        <taxon>Dothideomycetes</taxon>
        <taxon>Pleosporomycetidae</taxon>
        <taxon>Pleosporales</taxon>
        <taxon>Pleosporineae</taxon>
        <taxon>Didymellaceae</taxon>
        <taxon>Ascochyta</taxon>
    </lineage>
</organism>
<dbReference type="AlphaFoldDB" id="A0A8H7J9X6"/>
<keyword evidence="3" id="KW-1185">Reference proteome</keyword>
<feature type="chain" id="PRO_5034695874" description="M6 metalloprotease" evidence="1">
    <location>
        <begin position="21"/>
        <end position="426"/>
    </location>
</feature>
<dbReference type="PANTHER" id="PTHR41775:SF1">
    <property type="entry name" value="PEPTIDASE M6-LIKE DOMAIN-CONTAINING PROTEIN"/>
    <property type="match status" value="1"/>
</dbReference>
<dbReference type="Proteomes" id="UP000651452">
    <property type="component" value="Unassembled WGS sequence"/>
</dbReference>
<feature type="signal peptide" evidence="1">
    <location>
        <begin position="1"/>
        <end position="20"/>
    </location>
</feature>
<gene>
    <name evidence="2" type="ORF">EKO04_003914</name>
</gene>
<dbReference type="OrthoDB" id="3941110at2759"/>
<evidence type="ECO:0000256" key="1">
    <source>
        <dbReference type="SAM" id="SignalP"/>
    </source>
</evidence>
<reference evidence="2" key="1">
    <citation type="submission" date="2018-12" db="EMBL/GenBank/DDBJ databases">
        <authorList>
            <person name="Syme R.A."/>
            <person name="Farfan-Caceres L."/>
            <person name="Lichtenzveig J."/>
        </authorList>
    </citation>
    <scope>NUCLEOTIDE SEQUENCE</scope>
    <source>
        <strain evidence="2">Al4</strain>
    </source>
</reference>
<sequence length="426" mass="47278">MRSNFFLTAQLLTTAWYTSATELRAPRSDLDTLLPGRKIVRPRSQKSECRLPAIPNVWLSSGFPDTMALVPQNGTNTTAYTWPTNCAPSTGNLSTFMLFVDFVDQPAGSDESPQNIRDLLVPKASEWYETASYGKLHLQVAADTSRFYRMPASAESYNFTRGFDSTAHATYLLDAIEAYENATGKTPPATDVFYVIAPKTAWRISLSAAYMSTFLYSRSGKLVSRKAVTFGQDIYYDFDFKTLNHETGHTMCLPDLYLEGESAQALTGGFDLMGWINGRSNDYFAWMKWKLNWITDEQVDCITSPGSTTHTIHPLERNDDEVKAVVVKRKDMNTQALIAEVRTTEGVNEGSCVTGVLLYTVDTTIASIYGPVKVLDAHPDSDGCDEVPKNDAVLTNGTSYNVEDWGLKVTVTGQEGNVFTIQLDYS</sequence>